<evidence type="ECO:0000256" key="2">
    <source>
        <dbReference type="SAM" id="Phobius"/>
    </source>
</evidence>
<name>A0A6A5K215_9PLEO</name>
<keyword evidence="4" id="KW-1185">Reference proteome</keyword>
<keyword evidence="2" id="KW-0812">Transmembrane</keyword>
<accession>A0A6A5K215</accession>
<gene>
    <name evidence="3" type="ORF">BDW02DRAFT_572657</name>
</gene>
<evidence type="ECO:0000313" key="4">
    <source>
        <dbReference type="Proteomes" id="UP000800040"/>
    </source>
</evidence>
<dbReference type="EMBL" id="ML975383">
    <property type="protein sequence ID" value="KAF1830821.1"/>
    <property type="molecule type" value="Genomic_DNA"/>
</dbReference>
<proteinExistence type="predicted"/>
<feature type="transmembrane region" description="Helical" evidence="2">
    <location>
        <begin position="66"/>
        <end position="85"/>
    </location>
</feature>
<dbReference type="Proteomes" id="UP000800040">
    <property type="component" value="Unassembled WGS sequence"/>
</dbReference>
<reference evidence="3" key="1">
    <citation type="submission" date="2020-01" db="EMBL/GenBank/DDBJ databases">
        <authorList>
            <consortium name="DOE Joint Genome Institute"/>
            <person name="Haridas S."/>
            <person name="Albert R."/>
            <person name="Binder M."/>
            <person name="Bloem J."/>
            <person name="Labutti K."/>
            <person name="Salamov A."/>
            <person name="Andreopoulos B."/>
            <person name="Baker S.E."/>
            <person name="Barry K."/>
            <person name="Bills G."/>
            <person name="Bluhm B.H."/>
            <person name="Cannon C."/>
            <person name="Castanera R."/>
            <person name="Culley D.E."/>
            <person name="Daum C."/>
            <person name="Ezra D."/>
            <person name="Gonzalez J.B."/>
            <person name="Henrissat B."/>
            <person name="Kuo A."/>
            <person name="Liang C."/>
            <person name="Lipzen A."/>
            <person name="Lutzoni F."/>
            <person name="Magnuson J."/>
            <person name="Mondo S."/>
            <person name="Nolan M."/>
            <person name="Ohm R."/>
            <person name="Pangilinan J."/>
            <person name="Park H.-J."/>
            <person name="Ramirez L."/>
            <person name="Alfaro M."/>
            <person name="Sun H."/>
            <person name="Tritt A."/>
            <person name="Yoshinaga Y."/>
            <person name="Zwiers L.-H."/>
            <person name="Turgeon B.G."/>
            <person name="Goodwin S.B."/>
            <person name="Spatafora J.W."/>
            <person name="Crous P.W."/>
            <person name="Grigoriev I.V."/>
        </authorList>
    </citation>
    <scope>NUCLEOTIDE SEQUENCE</scope>
    <source>
        <strain evidence="3">P77</strain>
    </source>
</reference>
<dbReference type="AlphaFoldDB" id="A0A6A5K215"/>
<evidence type="ECO:0000256" key="1">
    <source>
        <dbReference type="SAM" id="MobiDB-lite"/>
    </source>
</evidence>
<protein>
    <submittedName>
        <fullName evidence="3">Uncharacterized protein</fullName>
    </submittedName>
</protein>
<sequence>MAAGIVFIVYVQRKAVATSLQTLLFEGAKSTLATGLWLWLILDSAYGPSRMHDDPEVVRRKVQRDAFASIVLLVVFYPPLGYAWVVAKSKRNHDDVGRANDGGEEAAEPTERAPLLSQEGGRTLGR</sequence>
<evidence type="ECO:0000313" key="3">
    <source>
        <dbReference type="EMBL" id="KAF1830821.1"/>
    </source>
</evidence>
<keyword evidence="2" id="KW-0472">Membrane</keyword>
<dbReference type="OrthoDB" id="5239553at2759"/>
<keyword evidence="2" id="KW-1133">Transmembrane helix</keyword>
<organism evidence="3 4">
    <name type="scientific">Decorospora gaudefroyi</name>
    <dbReference type="NCBI Taxonomy" id="184978"/>
    <lineage>
        <taxon>Eukaryota</taxon>
        <taxon>Fungi</taxon>
        <taxon>Dikarya</taxon>
        <taxon>Ascomycota</taxon>
        <taxon>Pezizomycotina</taxon>
        <taxon>Dothideomycetes</taxon>
        <taxon>Pleosporomycetidae</taxon>
        <taxon>Pleosporales</taxon>
        <taxon>Pleosporineae</taxon>
        <taxon>Pleosporaceae</taxon>
        <taxon>Decorospora</taxon>
    </lineage>
</organism>
<feature type="region of interest" description="Disordered" evidence="1">
    <location>
        <begin position="95"/>
        <end position="126"/>
    </location>
</feature>